<keyword evidence="6" id="KW-0067">ATP-binding</keyword>
<evidence type="ECO:0000256" key="3">
    <source>
        <dbReference type="ARBA" id="ARBA00022737"/>
    </source>
</evidence>
<keyword evidence="5" id="KW-0611">Plant defense</keyword>
<dbReference type="InterPro" id="IPR002182">
    <property type="entry name" value="NB-ARC"/>
</dbReference>
<comment type="similarity">
    <text evidence="1">Belongs to the disease resistance NB-LRR family.</text>
</comment>
<dbReference type="InterPro" id="IPR027417">
    <property type="entry name" value="P-loop_NTPase"/>
</dbReference>
<keyword evidence="2" id="KW-0433">Leucine-rich repeat</keyword>
<sequence>MALQGKNGGVLSFSGTGLEQAIEKLKHVCRIPKEIQRLVNTMNRIIAVLKDAEKKQISSETVKLWLWELKQVVLDAEDLIDEFATDAAVQSMGAHTHNIPTVTRHMMDQIHEMYDTLDLLEPQIPTLGLQLSTVEDSCLELSERRQTSSLLLDETSVIGRDREREHIIEMLTRFDESSGNIKGFSIVPIVGLGGMGKTTLAQLVYNDEKVKNHFELMMWVCVSNNFDPRRLTKDITEAALVSKGVNEQCQVNNWDSMQRRLLHEVEGKTFLLVLDDVWEAEHSEWEALFKPLRSGMKGSKVLVTARNWAFVNKVRGRMEAPMPLEGLSDTDIWDVCKKYAFRGNIDSDGTTSTEYSHLQVLGSSIVQKLKGSPLAARTIGFLLNLELSEQH</sequence>
<evidence type="ECO:0000256" key="5">
    <source>
        <dbReference type="ARBA" id="ARBA00022821"/>
    </source>
</evidence>
<evidence type="ECO:0000259" key="7">
    <source>
        <dbReference type="Pfam" id="PF00931"/>
    </source>
</evidence>
<name>A0A843X708_COLES</name>
<evidence type="ECO:0000313" key="10">
    <source>
        <dbReference type="Proteomes" id="UP000652761"/>
    </source>
</evidence>
<dbReference type="InterPro" id="IPR041118">
    <property type="entry name" value="Rx_N"/>
</dbReference>
<evidence type="ECO:0000256" key="4">
    <source>
        <dbReference type="ARBA" id="ARBA00022741"/>
    </source>
</evidence>
<dbReference type="PRINTS" id="PR00364">
    <property type="entry name" value="DISEASERSIST"/>
</dbReference>
<comment type="caution">
    <text evidence="9">The sequence shown here is derived from an EMBL/GenBank/DDBJ whole genome shotgun (WGS) entry which is preliminary data.</text>
</comment>
<dbReference type="Gene3D" id="1.20.5.4130">
    <property type="match status" value="1"/>
</dbReference>
<evidence type="ECO:0000256" key="2">
    <source>
        <dbReference type="ARBA" id="ARBA00022614"/>
    </source>
</evidence>
<feature type="domain" description="Disease resistance N-terminal" evidence="8">
    <location>
        <begin position="21"/>
        <end position="91"/>
    </location>
</feature>
<dbReference type="Gene3D" id="3.40.50.300">
    <property type="entry name" value="P-loop containing nucleotide triphosphate hydrolases"/>
    <property type="match status" value="1"/>
</dbReference>
<reference evidence="9" key="1">
    <citation type="submission" date="2017-07" db="EMBL/GenBank/DDBJ databases">
        <title>Taro Niue Genome Assembly and Annotation.</title>
        <authorList>
            <person name="Atibalentja N."/>
            <person name="Keating K."/>
            <person name="Fields C.J."/>
        </authorList>
    </citation>
    <scope>NUCLEOTIDE SEQUENCE</scope>
    <source>
        <strain evidence="9">Niue_2</strain>
        <tissue evidence="9">Leaf</tissue>
    </source>
</reference>
<accession>A0A843X708</accession>
<keyword evidence="4" id="KW-0547">Nucleotide-binding</keyword>
<evidence type="ECO:0000259" key="8">
    <source>
        <dbReference type="Pfam" id="PF18052"/>
    </source>
</evidence>
<dbReference type="PANTHER" id="PTHR36766">
    <property type="entry name" value="PLANT BROAD-SPECTRUM MILDEW RESISTANCE PROTEIN RPW8"/>
    <property type="match status" value="1"/>
</dbReference>
<dbReference type="GO" id="GO:0043531">
    <property type="term" value="F:ADP binding"/>
    <property type="evidence" value="ECO:0007669"/>
    <property type="project" value="InterPro"/>
</dbReference>
<dbReference type="GO" id="GO:0005524">
    <property type="term" value="F:ATP binding"/>
    <property type="evidence" value="ECO:0007669"/>
    <property type="project" value="UniProtKB-KW"/>
</dbReference>
<dbReference type="OrthoDB" id="748871at2759"/>
<keyword evidence="3" id="KW-0677">Repeat</keyword>
<dbReference type="Proteomes" id="UP000652761">
    <property type="component" value="Unassembled WGS sequence"/>
</dbReference>
<dbReference type="GO" id="GO:0006952">
    <property type="term" value="P:defense response"/>
    <property type="evidence" value="ECO:0007669"/>
    <property type="project" value="UniProtKB-KW"/>
</dbReference>
<dbReference type="AlphaFoldDB" id="A0A843X708"/>
<dbReference type="EMBL" id="NMUH01006072">
    <property type="protein sequence ID" value="MQM14384.1"/>
    <property type="molecule type" value="Genomic_DNA"/>
</dbReference>
<dbReference type="Pfam" id="PF00931">
    <property type="entry name" value="NB-ARC"/>
    <property type="match status" value="1"/>
</dbReference>
<feature type="domain" description="NB-ARC" evidence="7">
    <location>
        <begin position="165"/>
        <end position="344"/>
    </location>
</feature>
<organism evidence="9 10">
    <name type="scientific">Colocasia esculenta</name>
    <name type="common">Wild taro</name>
    <name type="synonym">Arum esculentum</name>
    <dbReference type="NCBI Taxonomy" id="4460"/>
    <lineage>
        <taxon>Eukaryota</taxon>
        <taxon>Viridiplantae</taxon>
        <taxon>Streptophyta</taxon>
        <taxon>Embryophyta</taxon>
        <taxon>Tracheophyta</taxon>
        <taxon>Spermatophyta</taxon>
        <taxon>Magnoliopsida</taxon>
        <taxon>Liliopsida</taxon>
        <taxon>Araceae</taxon>
        <taxon>Aroideae</taxon>
        <taxon>Colocasieae</taxon>
        <taxon>Colocasia</taxon>
    </lineage>
</organism>
<evidence type="ECO:0000256" key="6">
    <source>
        <dbReference type="ARBA" id="ARBA00022840"/>
    </source>
</evidence>
<protein>
    <submittedName>
        <fullName evidence="9">Uncharacterized protein</fullName>
    </submittedName>
</protein>
<keyword evidence="10" id="KW-1185">Reference proteome</keyword>
<dbReference type="PANTHER" id="PTHR36766:SF40">
    <property type="entry name" value="DISEASE RESISTANCE PROTEIN RGA3"/>
    <property type="match status" value="1"/>
</dbReference>
<gene>
    <name evidence="9" type="ORF">Taro_047317</name>
</gene>
<evidence type="ECO:0000313" key="9">
    <source>
        <dbReference type="EMBL" id="MQM14384.1"/>
    </source>
</evidence>
<evidence type="ECO:0000256" key="1">
    <source>
        <dbReference type="ARBA" id="ARBA00008894"/>
    </source>
</evidence>
<proteinExistence type="inferred from homology"/>
<dbReference type="SUPFAM" id="SSF52540">
    <property type="entry name" value="P-loop containing nucleoside triphosphate hydrolases"/>
    <property type="match status" value="1"/>
</dbReference>
<dbReference type="Pfam" id="PF18052">
    <property type="entry name" value="Rx_N"/>
    <property type="match status" value="1"/>
</dbReference>